<proteinExistence type="predicted"/>
<evidence type="ECO:0000256" key="2">
    <source>
        <dbReference type="ARBA" id="ARBA00023180"/>
    </source>
</evidence>
<comment type="function">
    <text evidence="1">Required to maintain the Transforming growth factor beta-1 (TGF-beta-1) chain in a latent state during storage in extracellular matrix. Associates non-covalently with TGF-beta-1 and regulates its activation via interaction with 'milieu molecules', such as LTBP1, LRRC32/GARP and LRRC33/NRROS, that control activation of TGF-beta-1. Interaction with LRRC33/NRROS regulates activation of TGF-beta-1 in macrophages and microglia. Interaction with LRRC32/GARP controls activation of TGF-beta-1 on the surface of activated regulatory T-cells (Tregs). Interaction with integrins (ITGAV:ITGB6 or ITGAV:ITGB8) results in distortion of the Latency-associated peptide chain and subsequent release of the active TGF-beta-1.</text>
</comment>
<feature type="domain" description="TGF-beta propeptide" evidence="4">
    <location>
        <begin position="64"/>
        <end position="181"/>
    </location>
</feature>
<dbReference type="STRING" id="9986.ENSOCUP00000044284"/>
<reference evidence="5" key="3">
    <citation type="submission" date="2025-09" db="UniProtKB">
        <authorList>
            <consortium name="Ensembl"/>
        </authorList>
    </citation>
    <scope>IDENTIFICATION</scope>
    <source>
        <strain evidence="5">Thorbecke</strain>
    </source>
</reference>
<evidence type="ECO:0000313" key="6">
    <source>
        <dbReference type="Proteomes" id="UP000001811"/>
    </source>
</evidence>
<dbReference type="InterPro" id="IPR003939">
    <property type="entry name" value="TGFb1"/>
</dbReference>
<dbReference type="PRINTS" id="PR01423">
    <property type="entry name" value="TGFBETA"/>
</dbReference>
<evidence type="ECO:0000256" key="3">
    <source>
        <dbReference type="ARBA" id="ARBA00046998"/>
    </source>
</evidence>
<dbReference type="AlphaFoldDB" id="A0A5F9DEM1"/>
<evidence type="ECO:0000313" key="5">
    <source>
        <dbReference type="Ensembl" id="ENSOCUP00000044284.1"/>
    </source>
</evidence>
<reference evidence="5" key="2">
    <citation type="submission" date="2025-08" db="UniProtKB">
        <authorList>
            <consortium name="Ensembl"/>
        </authorList>
    </citation>
    <scope>IDENTIFICATION</scope>
    <source>
        <strain evidence="5">Thorbecke</strain>
    </source>
</reference>
<organism evidence="5 6">
    <name type="scientific">Oryctolagus cuniculus</name>
    <name type="common">Rabbit</name>
    <dbReference type="NCBI Taxonomy" id="9986"/>
    <lineage>
        <taxon>Eukaryota</taxon>
        <taxon>Metazoa</taxon>
        <taxon>Chordata</taxon>
        <taxon>Craniata</taxon>
        <taxon>Vertebrata</taxon>
        <taxon>Euteleostomi</taxon>
        <taxon>Mammalia</taxon>
        <taxon>Eutheria</taxon>
        <taxon>Euarchontoglires</taxon>
        <taxon>Glires</taxon>
        <taxon>Lagomorpha</taxon>
        <taxon>Leporidae</taxon>
        <taxon>Oryctolagus</taxon>
    </lineage>
</organism>
<dbReference type="GO" id="GO:0005160">
    <property type="term" value="F:transforming growth factor beta receptor binding"/>
    <property type="evidence" value="ECO:0007669"/>
    <property type="project" value="InterPro"/>
</dbReference>
<keyword evidence="6" id="KW-1185">Reference proteome</keyword>
<dbReference type="InterPro" id="IPR001111">
    <property type="entry name" value="TGF-b_propeptide"/>
</dbReference>
<comment type="subunit">
    <text evidence="3">Homodimer; disulfide-linked. Interacts with TGF-beta receptors (TGFBR1 and TGFBR2), leading to signal transduction.</text>
</comment>
<dbReference type="GO" id="GO:0035295">
    <property type="term" value="P:tube development"/>
    <property type="evidence" value="ECO:0007669"/>
    <property type="project" value="UniProtKB-ARBA"/>
</dbReference>
<dbReference type="GeneTree" id="ENSGT00940000160457"/>
<sequence>MEASGRQSGQDPWCRAGSPPKGTLGLKVTQLKSVSPTPTWGCLCFFYPCQSSDSSVCSSQLEIYKKYKDCGHSVYMLFNMSELRQAVPEPVLLSRVELRMQVLKLQQEQHMELYQKDSSDSWQYIKSRNLAPSDTDEWFSIVVTRVVRTWLSRGEEIEGFRLSTRRSSDNTDDVLQVDINGESMALVQASPNCDLCVLVCVCVCVCVYPQPHKPHHAMFHPSESPHPNRDQFGSQTGHATIQNPFWHFLLVIYNTLDRIM</sequence>
<evidence type="ECO:0000259" key="4">
    <source>
        <dbReference type="Pfam" id="PF00688"/>
    </source>
</evidence>
<dbReference type="PRINTS" id="PR01424">
    <property type="entry name" value="TGFBETA1"/>
</dbReference>
<reference evidence="5 6" key="1">
    <citation type="journal article" date="2011" name="Nature">
        <title>A high-resolution map of human evolutionary constraint using 29 mammals.</title>
        <authorList>
            <person name="Lindblad-Toh K."/>
            <person name="Garber M."/>
            <person name="Zuk O."/>
            <person name="Lin M.F."/>
            <person name="Parker B.J."/>
            <person name="Washietl S."/>
            <person name="Kheradpour P."/>
            <person name="Ernst J."/>
            <person name="Jordan G."/>
            <person name="Mauceli E."/>
            <person name="Ward L.D."/>
            <person name="Lowe C.B."/>
            <person name="Holloway A.K."/>
            <person name="Clamp M."/>
            <person name="Gnerre S."/>
            <person name="Alfoldi J."/>
            <person name="Beal K."/>
            <person name="Chang J."/>
            <person name="Clawson H."/>
            <person name="Cuff J."/>
            <person name="Di Palma F."/>
            <person name="Fitzgerald S."/>
            <person name="Flicek P."/>
            <person name="Guttman M."/>
            <person name="Hubisz M.J."/>
            <person name="Jaffe D.B."/>
            <person name="Jungreis I."/>
            <person name="Kent W.J."/>
            <person name="Kostka D."/>
            <person name="Lara M."/>
            <person name="Martins A.L."/>
            <person name="Massingham T."/>
            <person name="Moltke I."/>
            <person name="Raney B.J."/>
            <person name="Rasmussen M.D."/>
            <person name="Robinson J."/>
            <person name="Stark A."/>
            <person name="Vilella A.J."/>
            <person name="Wen J."/>
            <person name="Xie X."/>
            <person name="Zody M.C."/>
            <person name="Baldwin J."/>
            <person name="Bloom T."/>
            <person name="Chin C.W."/>
            <person name="Heiman D."/>
            <person name="Nicol R."/>
            <person name="Nusbaum C."/>
            <person name="Young S."/>
            <person name="Wilkinson J."/>
            <person name="Worley K.C."/>
            <person name="Kovar C.L."/>
            <person name="Muzny D.M."/>
            <person name="Gibbs R.A."/>
            <person name="Cree A."/>
            <person name="Dihn H.H."/>
            <person name="Fowler G."/>
            <person name="Jhangiani S."/>
            <person name="Joshi V."/>
            <person name="Lee S."/>
            <person name="Lewis L.R."/>
            <person name="Nazareth L.V."/>
            <person name="Okwuonu G."/>
            <person name="Santibanez J."/>
            <person name="Warren W.C."/>
            <person name="Mardis E.R."/>
            <person name="Weinstock G.M."/>
            <person name="Wilson R.K."/>
            <person name="Delehaunty K."/>
            <person name="Dooling D."/>
            <person name="Fronik C."/>
            <person name="Fulton L."/>
            <person name="Fulton B."/>
            <person name="Graves T."/>
            <person name="Minx P."/>
            <person name="Sodergren E."/>
            <person name="Birney E."/>
            <person name="Margulies E.H."/>
            <person name="Herrero J."/>
            <person name="Green E.D."/>
            <person name="Haussler D."/>
            <person name="Siepel A."/>
            <person name="Goldman N."/>
            <person name="Pollard K.S."/>
            <person name="Pedersen J.S."/>
            <person name="Lander E.S."/>
            <person name="Kellis M."/>
        </authorList>
    </citation>
    <scope>NUCLEOTIDE SEQUENCE [LARGE SCALE GENOMIC DNA]</scope>
    <source>
        <strain evidence="6">Thorbecke</strain>
    </source>
</reference>
<evidence type="ECO:0000256" key="1">
    <source>
        <dbReference type="ARBA" id="ARBA00003201"/>
    </source>
</evidence>
<protein>
    <recommendedName>
        <fullName evidence="4">TGF-beta propeptide domain-containing protein</fullName>
    </recommendedName>
</protein>
<dbReference type="Pfam" id="PF00688">
    <property type="entry name" value="TGFb_propeptide"/>
    <property type="match status" value="1"/>
</dbReference>
<dbReference type="Bgee" id="ENSOCUG00000035725">
    <property type="expression patterns" value="Expressed in uterus and 5 other cell types or tissues"/>
</dbReference>
<dbReference type="InParanoid" id="A0A5F9DEM1"/>
<dbReference type="Ensembl" id="ENSOCUT00000044428.1">
    <property type="protein sequence ID" value="ENSOCUP00000044284.1"/>
    <property type="gene ID" value="ENSOCUG00000035725.1"/>
</dbReference>
<name>A0A5F9DEM1_RABIT</name>
<dbReference type="GO" id="GO:0005615">
    <property type="term" value="C:extracellular space"/>
    <property type="evidence" value="ECO:0007669"/>
    <property type="project" value="InterPro"/>
</dbReference>
<keyword evidence="2" id="KW-0325">Glycoprotein</keyword>
<accession>A0A5F9DEM1</accession>
<dbReference type="InterPro" id="IPR016319">
    <property type="entry name" value="TGF-beta"/>
</dbReference>
<dbReference type="GO" id="GO:0009887">
    <property type="term" value="P:animal organ morphogenesis"/>
    <property type="evidence" value="ECO:0007669"/>
    <property type="project" value="UniProtKB-ARBA"/>
</dbReference>
<dbReference type="Proteomes" id="UP000001811">
    <property type="component" value="Unplaced"/>
</dbReference>
<dbReference type="SMR" id="A0A5F9DEM1"/>
<dbReference type="Gene3D" id="2.60.120.970">
    <property type="match status" value="1"/>
</dbReference>